<organism evidence="1 2">
    <name type="scientific">Gigaspora margarita</name>
    <dbReference type="NCBI Taxonomy" id="4874"/>
    <lineage>
        <taxon>Eukaryota</taxon>
        <taxon>Fungi</taxon>
        <taxon>Fungi incertae sedis</taxon>
        <taxon>Mucoromycota</taxon>
        <taxon>Glomeromycotina</taxon>
        <taxon>Glomeromycetes</taxon>
        <taxon>Diversisporales</taxon>
        <taxon>Gigasporaceae</taxon>
        <taxon>Gigaspora</taxon>
    </lineage>
</organism>
<evidence type="ECO:0000313" key="2">
    <source>
        <dbReference type="Proteomes" id="UP000789901"/>
    </source>
</evidence>
<protein>
    <submittedName>
        <fullName evidence="1">8487_t:CDS:1</fullName>
    </submittedName>
</protein>
<evidence type="ECO:0000313" key="1">
    <source>
        <dbReference type="EMBL" id="CAG8732868.1"/>
    </source>
</evidence>
<name>A0ABN7V686_GIGMA</name>
<dbReference type="InterPro" id="IPR043504">
    <property type="entry name" value="Peptidase_S1_PA_chymotrypsin"/>
</dbReference>
<dbReference type="SUPFAM" id="SSF50494">
    <property type="entry name" value="Trypsin-like serine proteases"/>
    <property type="match status" value="1"/>
</dbReference>
<sequence>MKKNYVPLLPQLLGGEGFHDRNGQPTCSVGLCVQVSNGQNYIMTAGHCGRGSPRNEQGFVDLYQRILYPTYRYIDLYEYYSPTPYYFGLIRQIDTNVTLSTMTNNLNIDLPIQYAVLFIEDAKVVTSV</sequence>
<dbReference type="Gene3D" id="2.40.10.10">
    <property type="entry name" value="Trypsin-like serine proteases"/>
    <property type="match status" value="1"/>
</dbReference>
<dbReference type="EMBL" id="CAJVQB010009709">
    <property type="protein sequence ID" value="CAG8732868.1"/>
    <property type="molecule type" value="Genomic_DNA"/>
</dbReference>
<comment type="caution">
    <text evidence="1">The sequence shown here is derived from an EMBL/GenBank/DDBJ whole genome shotgun (WGS) entry which is preliminary data.</text>
</comment>
<dbReference type="Proteomes" id="UP000789901">
    <property type="component" value="Unassembled WGS sequence"/>
</dbReference>
<keyword evidence="2" id="KW-1185">Reference proteome</keyword>
<feature type="non-terminal residue" evidence="1">
    <location>
        <position position="128"/>
    </location>
</feature>
<gene>
    <name evidence="1" type="ORF">GMARGA_LOCUS14562</name>
</gene>
<dbReference type="InterPro" id="IPR009003">
    <property type="entry name" value="Peptidase_S1_PA"/>
</dbReference>
<accession>A0ABN7V686</accession>
<reference evidence="1 2" key="1">
    <citation type="submission" date="2021-06" db="EMBL/GenBank/DDBJ databases">
        <authorList>
            <person name="Kallberg Y."/>
            <person name="Tangrot J."/>
            <person name="Rosling A."/>
        </authorList>
    </citation>
    <scope>NUCLEOTIDE SEQUENCE [LARGE SCALE GENOMIC DNA]</scope>
    <source>
        <strain evidence="1 2">120-4 pot B 10/14</strain>
    </source>
</reference>
<proteinExistence type="predicted"/>